<reference evidence="3" key="1">
    <citation type="journal article" date="2019" name="Int. J. Syst. Evol. Microbiol.">
        <title>The Global Catalogue of Microorganisms (GCM) 10K type strain sequencing project: providing services to taxonomists for standard genome sequencing and annotation.</title>
        <authorList>
            <consortium name="The Broad Institute Genomics Platform"/>
            <consortium name="The Broad Institute Genome Sequencing Center for Infectious Disease"/>
            <person name="Wu L."/>
            <person name="Ma J."/>
        </authorList>
    </citation>
    <scope>NUCLEOTIDE SEQUENCE [LARGE SCALE GENOMIC DNA]</scope>
    <source>
        <strain evidence="3">CCUG 54522</strain>
    </source>
</reference>
<dbReference type="InterPro" id="IPR002575">
    <property type="entry name" value="Aminoglycoside_PTrfase"/>
</dbReference>
<sequence>MDLLGTGRDADVFALDADRVLRRSRDGRSTAHEAATMRQLADLGYPLPRVHEASGAEIVMDRVDGPTLGEALLTGAVDTGDGAEVLAGLHRDLHAVTWPGAAAGDCLVHLDLHPLNVIMADRGPVLIDWTNARVGRPGLDVAVTVLVMVQVGLGDETLRDVLLSYSEEFAARVATPYAAELPEATAIRRANPHQTEAEAERFDEAVEITRRWA</sequence>
<feature type="domain" description="Aminoglycoside phosphotransferase" evidence="1">
    <location>
        <begin position="105"/>
        <end position="166"/>
    </location>
</feature>
<evidence type="ECO:0000259" key="1">
    <source>
        <dbReference type="Pfam" id="PF01636"/>
    </source>
</evidence>
<keyword evidence="3" id="KW-1185">Reference proteome</keyword>
<dbReference type="Pfam" id="PF01636">
    <property type="entry name" value="APH"/>
    <property type="match status" value="1"/>
</dbReference>
<dbReference type="PANTHER" id="PTHR21310:SF40">
    <property type="entry name" value="AMINOGLYCOSIDE PHOSPHOTRANSFERASE DOMAIN-CONTAINING PROTEIN-RELATED"/>
    <property type="match status" value="1"/>
</dbReference>
<dbReference type="InterPro" id="IPR011009">
    <property type="entry name" value="Kinase-like_dom_sf"/>
</dbReference>
<dbReference type="SUPFAM" id="SSF56112">
    <property type="entry name" value="Protein kinase-like (PK-like)"/>
    <property type="match status" value="1"/>
</dbReference>
<comment type="caution">
    <text evidence="2">The sequence shown here is derived from an EMBL/GenBank/DDBJ whole genome shotgun (WGS) entry which is preliminary data.</text>
</comment>
<dbReference type="Gene3D" id="3.90.1200.10">
    <property type="match status" value="1"/>
</dbReference>
<evidence type="ECO:0000313" key="2">
    <source>
        <dbReference type="EMBL" id="MFC6043353.1"/>
    </source>
</evidence>
<gene>
    <name evidence="2" type="ORF">ACFPYL_09725</name>
</gene>
<dbReference type="RefSeq" id="WP_379153351.1">
    <property type="nucleotide sequence ID" value="NZ_JBHSRJ010000004.1"/>
</dbReference>
<protein>
    <submittedName>
        <fullName evidence="2">Phosphotransferase</fullName>
    </submittedName>
</protein>
<name>A0ABW1LJT7_9ACTN</name>
<dbReference type="InterPro" id="IPR051678">
    <property type="entry name" value="AGP_Transferase"/>
</dbReference>
<organism evidence="2 3">
    <name type="scientific">Nocardioides hankookensis</name>
    <dbReference type="NCBI Taxonomy" id="443157"/>
    <lineage>
        <taxon>Bacteria</taxon>
        <taxon>Bacillati</taxon>
        <taxon>Actinomycetota</taxon>
        <taxon>Actinomycetes</taxon>
        <taxon>Propionibacteriales</taxon>
        <taxon>Nocardioidaceae</taxon>
        <taxon>Nocardioides</taxon>
    </lineage>
</organism>
<evidence type="ECO:0000313" key="3">
    <source>
        <dbReference type="Proteomes" id="UP001596135"/>
    </source>
</evidence>
<dbReference type="PANTHER" id="PTHR21310">
    <property type="entry name" value="AMINOGLYCOSIDE PHOSPHOTRANSFERASE-RELATED-RELATED"/>
    <property type="match status" value="1"/>
</dbReference>
<proteinExistence type="predicted"/>
<accession>A0ABW1LJT7</accession>
<dbReference type="EMBL" id="JBHSRJ010000004">
    <property type="protein sequence ID" value="MFC6043353.1"/>
    <property type="molecule type" value="Genomic_DNA"/>
</dbReference>
<dbReference type="Proteomes" id="UP001596135">
    <property type="component" value="Unassembled WGS sequence"/>
</dbReference>